<dbReference type="EMBL" id="AP025592">
    <property type="protein sequence ID" value="BDG09409.1"/>
    <property type="molecule type" value="Genomic_DNA"/>
</dbReference>
<dbReference type="Proteomes" id="UP001162734">
    <property type="component" value="Chromosome"/>
</dbReference>
<gene>
    <name evidence="3" type="ORF">AMPC_25220</name>
</gene>
<dbReference type="RefSeq" id="WP_248341554.1">
    <property type="nucleotide sequence ID" value="NZ_AP025592.1"/>
</dbReference>
<reference evidence="4" key="1">
    <citation type="journal article" date="2022" name="Int. J. Syst. Evol. Microbiol.">
        <title>Anaeromyxobacter oryzae sp. nov., Anaeromyxobacter diazotrophicus sp. nov. and Anaeromyxobacter paludicola sp. nov., isolated from paddy soils.</title>
        <authorList>
            <person name="Itoh H."/>
            <person name="Xu Z."/>
            <person name="Mise K."/>
            <person name="Masuda Y."/>
            <person name="Ushijima N."/>
            <person name="Hayakawa C."/>
            <person name="Shiratori Y."/>
            <person name="Senoo K."/>
        </authorList>
    </citation>
    <scope>NUCLEOTIDE SEQUENCE [LARGE SCALE GENOMIC DNA]</scope>
    <source>
        <strain evidence="4">Red630</strain>
    </source>
</reference>
<keyword evidence="4" id="KW-1185">Reference proteome</keyword>
<feature type="compositionally biased region" description="Low complexity" evidence="1">
    <location>
        <begin position="36"/>
        <end position="47"/>
    </location>
</feature>
<evidence type="ECO:0000313" key="3">
    <source>
        <dbReference type="EMBL" id="BDG09409.1"/>
    </source>
</evidence>
<organism evidence="3 4">
    <name type="scientific">Anaeromyxobacter paludicola</name>
    <dbReference type="NCBI Taxonomy" id="2918171"/>
    <lineage>
        <taxon>Bacteria</taxon>
        <taxon>Pseudomonadati</taxon>
        <taxon>Myxococcota</taxon>
        <taxon>Myxococcia</taxon>
        <taxon>Myxococcales</taxon>
        <taxon>Cystobacterineae</taxon>
        <taxon>Anaeromyxobacteraceae</taxon>
        <taxon>Anaeromyxobacter</taxon>
    </lineage>
</organism>
<keyword evidence="2" id="KW-0732">Signal</keyword>
<sequence length="625" mass="67567">MNRLLVALLAAPLLTGAAAPQPSKDQPVPAEKKDAAATPPAAPALTPEQDRAVKEAVTRELEKAKADLRDELRAELQGAQSAREFMDTADVASRPKLDFLQIHGYLRFRADLFDHLDLDRDPDPNNYWVYPRPVVGTYQDPTTGAWVVKHGTLTSANMRLRLEPVLNVSEQIRVLSQVDLLDNVILGSNPYSSDFSLGTFGTSGTTPPLYGVNSDRASIAAKRAWGEVQTPVGLLSFGRMPSSWGLGVLTHAGNGIDDDYGDTVDRIQFAIPVPGTPLGNLTVIPMWDYVASGLSTADVRTTAGIGQAVDRDQADDVRAIGVKIVHEDTEDELRRKLEQGQSSVNYGLFYSYRTQSYEFLGAGSAATANTSAQAFATTPTVVQRGAYTHTFDLWTRVQKGRLKVEGEAVGVYGQMDNVSSDPANPLGPVLLRQFGGVVRASYGLLDGKLTLSGEWGIASGDSNPGMGNVYGRSADGKTYGVLMGQQYAAGDKVLDIRSFGFNPAYRVDMIFWREIMKEVTEAWYLKPTIRWEMLPGLAGTFSVIYSQALNGESTPSSTGPGTGKTPLGIEGDLGLSYTSDDGFMAWLNYGLFQPLDGMDFAPELQASHPSLSRAHAIRAGLAVRF</sequence>
<evidence type="ECO:0000256" key="2">
    <source>
        <dbReference type="SAM" id="SignalP"/>
    </source>
</evidence>
<evidence type="ECO:0000313" key="4">
    <source>
        <dbReference type="Proteomes" id="UP001162734"/>
    </source>
</evidence>
<accession>A0ABM7XC17</accession>
<dbReference type="InterPro" id="IPR030884">
    <property type="entry name" value="CHP04551"/>
</dbReference>
<feature type="signal peptide" evidence="2">
    <location>
        <begin position="1"/>
        <end position="19"/>
    </location>
</feature>
<feature type="region of interest" description="Disordered" evidence="1">
    <location>
        <begin position="16"/>
        <end position="49"/>
    </location>
</feature>
<feature type="chain" id="PRO_5045511934" description="TIGR04551 family protein" evidence="2">
    <location>
        <begin position="20"/>
        <end position="625"/>
    </location>
</feature>
<protein>
    <recommendedName>
        <fullName evidence="5">TIGR04551 family protein</fullName>
    </recommendedName>
</protein>
<evidence type="ECO:0000256" key="1">
    <source>
        <dbReference type="SAM" id="MobiDB-lite"/>
    </source>
</evidence>
<proteinExistence type="predicted"/>
<dbReference type="NCBIfam" id="TIGR04551">
    <property type="entry name" value="TIGR04551 family protein"/>
    <property type="match status" value="1"/>
</dbReference>
<name>A0ABM7XC17_9BACT</name>
<evidence type="ECO:0008006" key="5">
    <source>
        <dbReference type="Google" id="ProtNLM"/>
    </source>
</evidence>